<proteinExistence type="predicted"/>
<accession>A0A2H0R3I0</accession>
<evidence type="ECO:0000313" key="1">
    <source>
        <dbReference type="EMBL" id="PIR41079.1"/>
    </source>
</evidence>
<dbReference type="Proteomes" id="UP000230232">
    <property type="component" value="Unassembled WGS sequence"/>
</dbReference>
<comment type="caution">
    <text evidence="1">The sequence shown here is derived from an EMBL/GenBank/DDBJ whole genome shotgun (WGS) entry which is preliminary data.</text>
</comment>
<protein>
    <submittedName>
        <fullName evidence="1">Uncharacterized protein</fullName>
    </submittedName>
</protein>
<gene>
    <name evidence="1" type="ORF">COV31_02970</name>
</gene>
<reference evidence="1 2" key="1">
    <citation type="submission" date="2017-09" db="EMBL/GenBank/DDBJ databases">
        <title>Depth-based differentiation of microbial function through sediment-hosted aquifers and enrichment of novel symbionts in the deep terrestrial subsurface.</title>
        <authorList>
            <person name="Probst A.J."/>
            <person name="Ladd B."/>
            <person name="Jarett J.K."/>
            <person name="Geller-Mcgrath D.E."/>
            <person name="Sieber C.M."/>
            <person name="Emerson J.B."/>
            <person name="Anantharaman K."/>
            <person name="Thomas B.C."/>
            <person name="Malmstrom R."/>
            <person name="Stieglmeier M."/>
            <person name="Klingl A."/>
            <person name="Woyke T."/>
            <person name="Ryan C.M."/>
            <person name="Banfield J.F."/>
        </authorList>
    </citation>
    <scope>NUCLEOTIDE SEQUENCE [LARGE SCALE GENOMIC DNA]</scope>
    <source>
        <strain evidence="1">CG10_big_fil_rev_8_21_14_0_10_46_23</strain>
    </source>
</reference>
<evidence type="ECO:0000313" key="2">
    <source>
        <dbReference type="Proteomes" id="UP000230232"/>
    </source>
</evidence>
<organism evidence="1 2">
    <name type="scientific">Candidatus Yanofskybacteria bacterium CG10_big_fil_rev_8_21_14_0_10_46_23</name>
    <dbReference type="NCBI Taxonomy" id="1975098"/>
    <lineage>
        <taxon>Bacteria</taxon>
        <taxon>Candidatus Yanofskyibacteriota</taxon>
    </lineage>
</organism>
<name>A0A2H0R3I0_9BACT</name>
<sequence>MDQIRSDTKFQELSAADQEQIDGFVRQIRFAHELLVASGKNLRRFLENYEARRRGQLMAKLDQRGLAWCGHCQKLVPGVFSILKTWGKEYYESGYGNAFYGFRDFQRGLQVCQDCKVFLLARNKTYGEQLSGGQSSFFAKEISRAGAAVVGLEIKRLPDSVDQFEGEFEILPRIVFDGRAIHIGNLNTPPFAELPVSIGH</sequence>
<dbReference type="EMBL" id="PCXO01000012">
    <property type="protein sequence ID" value="PIR41079.1"/>
    <property type="molecule type" value="Genomic_DNA"/>
</dbReference>
<dbReference type="AlphaFoldDB" id="A0A2H0R3I0"/>